<protein>
    <submittedName>
        <fullName evidence="1">DUF3486 family protein</fullName>
    </submittedName>
</protein>
<reference evidence="1 2" key="1">
    <citation type="submission" date="2021-10" db="EMBL/GenBank/DDBJ databases">
        <title>Alishewanella koreense sp. nov. isolated from seawater of southwestern coast in South Korea and the proposal for the reclassification of Rheinheimera perlucida and Rheinheimera tuosuensis as Arsukibacterium perlucida and Arsukibacterium tuosuensis.</title>
        <authorList>
            <person name="Kim K.H."/>
            <person name="Ruan W."/>
            <person name="Kim K.R."/>
            <person name="Baek J.H."/>
            <person name="Jeon C.O."/>
        </authorList>
    </citation>
    <scope>NUCLEOTIDE SEQUENCE [LARGE SCALE GENOMIC DNA]</scope>
    <source>
        <strain evidence="1 2">16-MA</strain>
    </source>
</reference>
<keyword evidence="2" id="KW-1185">Reference proteome</keyword>
<dbReference type="EMBL" id="JAEINI020000002">
    <property type="protein sequence ID" value="MCB5226164.1"/>
    <property type="molecule type" value="Genomic_DNA"/>
</dbReference>
<dbReference type="Pfam" id="PF11985">
    <property type="entry name" value="Phage_Mu_Gp27"/>
    <property type="match status" value="1"/>
</dbReference>
<name>A0ABS8C1G9_9ALTE</name>
<sequence>MSIIQSKAKNRKSKVELLPKDILDTLHQLLRDGKMQQIEIVDVVNKLIADKGLPEDQQLSKSGFNRYAQRMESIGQRIRQAREIAEVWTHKLGDAPVSDMGKLLQEGIRALAFETQMDMAEGKISADPKSLNQMALLSQRIEAAAMVSHKRETEIRKAFAVEVSEAAEKVATQAGLTAEGVAALKREILGIA</sequence>
<evidence type="ECO:0000313" key="1">
    <source>
        <dbReference type="EMBL" id="MCB5226164.1"/>
    </source>
</evidence>
<proteinExistence type="predicted"/>
<dbReference type="RefSeq" id="WP_226750250.1">
    <property type="nucleotide sequence ID" value="NZ_JAEINI020000002.1"/>
</dbReference>
<dbReference type="InterPro" id="IPR021874">
    <property type="entry name" value="Phage_Mu_Gp27"/>
</dbReference>
<comment type="caution">
    <text evidence="1">The sequence shown here is derived from an EMBL/GenBank/DDBJ whole genome shotgun (WGS) entry which is preliminary data.</text>
</comment>
<evidence type="ECO:0000313" key="2">
    <source>
        <dbReference type="Proteomes" id="UP000633814"/>
    </source>
</evidence>
<organism evidence="1 2">
    <name type="scientific">Alishewanella maricola</name>
    <dbReference type="NCBI Taxonomy" id="2795740"/>
    <lineage>
        <taxon>Bacteria</taxon>
        <taxon>Pseudomonadati</taxon>
        <taxon>Pseudomonadota</taxon>
        <taxon>Gammaproteobacteria</taxon>
        <taxon>Alteromonadales</taxon>
        <taxon>Alteromonadaceae</taxon>
        <taxon>Alishewanella</taxon>
    </lineage>
</organism>
<gene>
    <name evidence="1" type="ORF">JAO78_004980</name>
</gene>
<dbReference type="Proteomes" id="UP000633814">
    <property type="component" value="Unassembled WGS sequence"/>
</dbReference>
<accession>A0ABS8C1G9</accession>